<feature type="compositionally biased region" description="Low complexity" evidence="1">
    <location>
        <begin position="291"/>
        <end position="311"/>
    </location>
</feature>
<feature type="region of interest" description="Disordered" evidence="1">
    <location>
        <begin position="1639"/>
        <end position="1686"/>
    </location>
</feature>
<dbReference type="KEGG" id="hazt:108680490"/>
<feature type="domain" description="BLOC-2 complex member HPS3 N-terminal" evidence="2">
    <location>
        <begin position="4"/>
        <end position="108"/>
    </location>
</feature>
<dbReference type="InterPro" id="IPR017216">
    <property type="entry name" value="HPS3"/>
</dbReference>
<feature type="region of interest" description="Disordered" evidence="1">
    <location>
        <begin position="1007"/>
        <end position="1116"/>
    </location>
</feature>
<protein>
    <submittedName>
        <fullName evidence="4">Uncharacterized protein LOC108680490</fullName>
    </submittedName>
</protein>
<dbReference type="RefSeq" id="XP_047738908.1">
    <property type="nucleotide sequence ID" value="XM_047882952.1"/>
</dbReference>
<dbReference type="InterPro" id="IPR029437">
    <property type="entry name" value="HPS3_N"/>
</dbReference>
<feature type="region of interest" description="Disordered" evidence="1">
    <location>
        <begin position="814"/>
        <end position="875"/>
    </location>
</feature>
<evidence type="ECO:0000313" key="4">
    <source>
        <dbReference type="RefSeq" id="XP_047738908.1"/>
    </source>
</evidence>
<feature type="compositionally biased region" description="Basic and acidic residues" evidence="1">
    <location>
        <begin position="756"/>
        <end position="765"/>
    </location>
</feature>
<feature type="compositionally biased region" description="Basic residues" evidence="1">
    <location>
        <begin position="849"/>
        <end position="862"/>
    </location>
</feature>
<dbReference type="PANTHER" id="PTHR28633:SF1">
    <property type="entry name" value="BLOC-2 COMPLEX MEMBER HPS3"/>
    <property type="match status" value="1"/>
</dbReference>
<feature type="region of interest" description="Disordered" evidence="1">
    <location>
        <begin position="285"/>
        <end position="351"/>
    </location>
</feature>
<feature type="compositionally biased region" description="Low complexity" evidence="1">
    <location>
        <begin position="766"/>
        <end position="786"/>
    </location>
</feature>
<evidence type="ECO:0000259" key="2">
    <source>
        <dbReference type="Pfam" id="PF14761"/>
    </source>
</evidence>
<feature type="compositionally biased region" description="Basic and acidic residues" evidence="1">
    <location>
        <begin position="330"/>
        <end position="340"/>
    </location>
</feature>
<feature type="region of interest" description="Disordered" evidence="1">
    <location>
        <begin position="934"/>
        <end position="985"/>
    </location>
</feature>
<feature type="compositionally biased region" description="Low complexity" evidence="1">
    <location>
        <begin position="1055"/>
        <end position="1083"/>
    </location>
</feature>
<feature type="compositionally biased region" description="Polar residues" evidence="1">
    <location>
        <begin position="1084"/>
        <end position="1106"/>
    </location>
</feature>
<dbReference type="PANTHER" id="PTHR28633">
    <property type="entry name" value="HERMANSKY-PUDLAK SYNDROME 3 PROTEIN"/>
    <property type="match status" value="1"/>
</dbReference>
<evidence type="ECO:0000256" key="1">
    <source>
        <dbReference type="SAM" id="MobiDB-lite"/>
    </source>
</evidence>
<feature type="compositionally biased region" description="Low complexity" evidence="1">
    <location>
        <begin position="960"/>
        <end position="985"/>
    </location>
</feature>
<feature type="region of interest" description="Disordered" evidence="1">
    <location>
        <begin position="463"/>
        <end position="497"/>
    </location>
</feature>
<feature type="region of interest" description="Disordered" evidence="1">
    <location>
        <begin position="754"/>
        <end position="791"/>
    </location>
</feature>
<proteinExistence type="predicted"/>
<keyword evidence="3" id="KW-1185">Reference proteome</keyword>
<feature type="region of interest" description="Disordered" evidence="1">
    <location>
        <begin position="1467"/>
        <end position="1499"/>
    </location>
</feature>
<feature type="compositionally biased region" description="Polar residues" evidence="1">
    <location>
        <begin position="934"/>
        <end position="959"/>
    </location>
</feature>
<feature type="domain" description="BLOC-2 complex member HPS3 N-terminal" evidence="2">
    <location>
        <begin position="149"/>
        <end position="254"/>
    </location>
</feature>
<dbReference type="OrthoDB" id="10255480at2759"/>
<dbReference type="Pfam" id="PF14761">
    <property type="entry name" value="HPS3_N"/>
    <property type="match status" value="2"/>
</dbReference>
<accession>A0A979FQI2</accession>
<dbReference type="GeneID" id="108680490"/>
<dbReference type="GO" id="GO:0005737">
    <property type="term" value="C:cytoplasm"/>
    <property type="evidence" value="ECO:0007669"/>
    <property type="project" value="TreeGrafter"/>
</dbReference>
<organism evidence="3 4">
    <name type="scientific">Hyalella azteca</name>
    <name type="common">Amphipod</name>
    <dbReference type="NCBI Taxonomy" id="294128"/>
    <lineage>
        <taxon>Eukaryota</taxon>
        <taxon>Metazoa</taxon>
        <taxon>Ecdysozoa</taxon>
        <taxon>Arthropoda</taxon>
        <taxon>Crustacea</taxon>
        <taxon>Multicrustacea</taxon>
        <taxon>Malacostraca</taxon>
        <taxon>Eumalacostraca</taxon>
        <taxon>Peracarida</taxon>
        <taxon>Amphipoda</taxon>
        <taxon>Senticaudata</taxon>
        <taxon>Talitrida</taxon>
        <taxon>Talitroidea</taxon>
        <taxon>Hyalellidae</taxon>
        <taxon>Hyalella</taxon>
    </lineage>
</organism>
<feature type="compositionally biased region" description="Low complexity" evidence="1">
    <location>
        <begin position="1639"/>
        <end position="1685"/>
    </location>
</feature>
<gene>
    <name evidence="4" type="primary">LOC108680490</name>
</gene>
<reference evidence="4" key="1">
    <citation type="submission" date="2025-08" db="UniProtKB">
        <authorList>
            <consortium name="RefSeq"/>
        </authorList>
    </citation>
    <scope>IDENTIFICATION</scope>
    <source>
        <tissue evidence="4">Whole organism</tissue>
    </source>
</reference>
<feature type="compositionally biased region" description="Low complexity" evidence="1">
    <location>
        <begin position="1467"/>
        <end position="1487"/>
    </location>
</feature>
<sequence length="1789" mass="189981">MVRVVSVHHFTKQDVAVLADRGDCHGCCAGPGELLLVAGEHRVNIRDLQEGGRSLGGFPTVDMVQQIVYCPLGDFVVTLENAPCGPDEPAVTYVRVYVNWGGHAPLRPSVTLIHDIIEGKIGKKPPHDDPIERGTPIIRARIAGRVTPAGSAASKDTLEMIEIPLTKPASFVNVCEVTGNIIVSCDKSLSIFKFERKTLGISRVEYIDFEEVMEIDVGSRVREACLLEDLVGFVSEKEAHVFQIVTNQVPNGKIMSPGPSSVTNFSILAQKSHWDEIVSKEFSEPQRGVYQSRSQTRYQSRSQSRSPSVPRSPRRSPKRSPTPTSRLRGKAKEASRERQGPGRRGTHAVYRAAGRVDLSRADLSSMVPYGAPRIRGGLCQSLGGSNRLLLLPSVLQSFQPPPPPDHVPPTPDPSVGEFLGPSESSPGSPVRIRVVSSSGQRLIAGLCYAVSLVYRGLPAPLGGSKSLPQHIGGRNRSPRDLPHHSGPRSLARSDGPAPFSNIKLVPLRPGSAAGVSFSRASHPLLPSPGHSGARPRSGGAVAGGLFAVFFSAPQRGYLYHLTLTPDPYGSDVRRGCVFSYTSPASAVVLEQSLLHALTLTGLETYTLPPHPGVLGEVLPRGVTINVPGEWSVRGGTGESCPLPAPSNGGDGHGGGLGGCLVGLRPFLNVHSLALTPSCLALIASPGDAPRGCRSLGPSEDTLYSLRLPSPRSLYREMVRVGHTHYLSSPSTYLHLLLEGIMVLVMHQYSATMQCHHTPDGSESSRSDGSATSGHSSDSSGATTGPDTAGGGIEECMKIKMAGKKLEEMESDVKVLHSPRNLTKTTPKKTEHSTTPSPREPPASGWARSPPRRKPRTPIRGRRPASSDQKRAEDGDVDPWTLLKEAMLLLADHHAVHGKEQEWLWACVQVYLGFGVSPSAVISRLTAINVARTGNSSAKTGNFSEKTGDSSAKTGDSSGKNTATSNKSVTSSTVSLNTSSESTTVSAKSCSERVITTSAPATLVSNTSVKTATSSIKAISGATRRGSTVNRSNQSKKPLPPSNQGKGSTGNSVRGALPSALPSASAGASSSASPSATRRSSPGTMKTSAGSDSKPSTSVARNSSPSGKCTPGTDRDTVALSSVSENNKTGDPLSGTITLVKDPPTEAIAFTICNMLTHFDAPVLSCSEATSVLESMEQLAPDCVSRLLLISPAIKEFKKDKIYSLLKRKLAKFSPPRATDVLAVATVVVECGTPEQVSSVLSLLRPHELLHVLQQHPALLLQPVAAAEDGESPRCSSAAAARYASSAPPTPRGAGAPYSLTPLALVLLDHKWDVFCALFIGLIGDGCDHNLTHNPDKKQSRDQHKHATSRVTLDVFVTCLMEARPIVTCGPECNVNSLRLRDFLEAYFMEHVDVIVKAAAQGPQDDTRPYSRAVSVLVSLYLASLLGAFTPQSRDAAVREQQRQCVKELYGRRPLYLNLLDPPAAGGQGAPFPHQGGCEGVGVQPPDGGSDDGGRQGGGNPRTDLLILQSLLCSPLPSSCDRRHVAKFVASNAGIAGSSSILAACLTAPCSTCSINVQQLQLLLDQHPHAVVVYAKETCENVAQWTSLVTHVVRLDAHTGRYAPLLRDILTCLSETMSYRDFISILPMDFIDQTLIPNSTTTSTSTSTTTSTATSNATSTATSNATSTATSTSTSTTTSSTTSTTTPISDKSYAWRLQNVFSAADRSKLGENSCVERTQFDDNKHDGSKLGENTDVIGSQFDGKSCNKIGNCYFDYSLCGDLARRCLARAFTEHVNSSLIIYAAAVLSKM</sequence>
<feature type="compositionally biased region" description="Pro residues" evidence="1">
    <location>
        <begin position="399"/>
        <end position="412"/>
    </location>
</feature>
<name>A0A979FQI2_HYAAZ</name>
<evidence type="ECO:0000313" key="3">
    <source>
        <dbReference type="Proteomes" id="UP000694843"/>
    </source>
</evidence>
<feature type="compositionally biased region" description="Polar residues" evidence="1">
    <location>
        <begin position="1024"/>
        <end position="1051"/>
    </location>
</feature>
<feature type="region of interest" description="Disordered" evidence="1">
    <location>
        <begin position="398"/>
        <end position="429"/>
    </location>
</feature>
<feature type="compositionally biased region" description="Polar residues" evidence="1">
    <location>
        <begin position="1007"/>
        <end position="1016"/>
    </location>
</feature>
<dbReference type="Proteomes" id="UP000694843">
    <property type="component" value="Unplaced"/>
</dbReference>